<organism evidence="1 2">
    <name type="scientific">Acaulospora colombiana</name>
    <dbReference type="NCBI Taxonomy" id="27376"/>
    <lineage>
        <taxon>Eukaryota</taxon>
        <taxon>Fungi</taxon>
        <taxon>Fungi incertae sedis</taxon>
        <taxon>Mucoromycota</taxon>
        <taxon>Glomeromycotina</taxon>
        <taxon>Glomeromycetes</taxon>
        <taxon>Diversisporales</taxon>
        <taxon>Acaulosporaceae</taxon>
        <taxon>Acaulospora</taxon>
    </lineage>
</organism>
<name>A0ACA9NUB2_9GLOM</name>
<evidence type="ECO:0000313" key="1">
    <source>
        <dbReference type="EMBL" id="CAG8672171.1"/>
    </source>
</evidence>
<accession>A0ACA9NUB2</accession>
<comment type="caution">
    <text evidence="1">The sequence shown here is derived from an EMBL/GenBank/DDBJ whole genome shotgun (WGS) entry which is preliminary data.</text>
</comment>
<reference evidence="1" key="1">
    <citation type="submission" date="2021-06" db="EMBL/GenBank/DDBJ databases">
        <authorList>
            <person name="Kallberg Y."/>
            <person name="Tangrot J."/>
            <person name="Rosling A."/>
        </authorList>
    </citation>
    <scope>NUCLEOTIDE SEQUENCE</scope>
    <source>
        <strain evidence="1">CL356</strain>
    </source>
</reference>
<protein>
    <submittedName>
        <fullName evidence="1">9005_t:CDS:1</fullName>
    </submittedName>
</protein>
<gene>
    <name evidence="1" type="ORF">ACOLOM_LOCUS8995</name>
</gene>
<evidence type="ECO:0000313" key="2">
    <source>
        <dbReference type="Proteomes" id="UP000789525"/>
    </source>
</evidence>
<sequence>MYLHRRYFLEALVRRSQEPLRSKYALSVLSVHRSAVLLLQGIRQMDEIVKGVLPRLTFMWAHALWVCLCAIVIKSPGCVLAQSSLAEIDKPTIITLFEQAHHAMDRYREGNWPSTGARDELATDVMKLIGRSDFALTGENTERTTHVPGSHRRILLPSDAHPSLFEYIKQFESQSDRNSDTPSTDSIQASAPSFTVDSTIPSSVAPTATGYTEPFGSHLLNEPLQSNSSGFESHTNRPNYAGPSPNPPDWSSSFFYDNQMSAMNNHQGNNANVTSSYPSYDGPYLVQGVDYAHLDGQPPQDQVWEQFLSILIPSDTNPDATSIL</sequence>
<keyword evidence="2" id="KW-1185">Reference proteome</keyword>
<dbReference type="EMBL" id="CAJVPT010024825">
    <property type="protein sequence ID" value="CAG8672171.1"/>
    <property type="molecule type" value="Genomic_DNA"/>
</dbReference>
<proteinExistence type="predicted"/>
<dbReference type="Proteomes" id="UP000789525">
    <property type="component" value="Unassembled WGS sequence"/>
</dbReference>